<dbReference type="SMART" id="SM00862">
    <property type="entry name" value="Trans_reg_C"/>
    <property type="match status" value="1"/>
</dbReference>
<dbReference type="OrthoDB" id="134712at2"/>
<accession>A0A239CLH7</accession>
<dbReference type="InterPro" id="IPR027417">
    <property type="entry name" value="P-loop_NTPase"/>
</dbReference>
<dbReference type="SMART" id="SM01043">
    <property type="entry name" value="BTAD"/>
    <property type="match status" value="1"/>
</dbReference>
<dbReference type="InterPro" id="IPR011990">
    <property type="entry name" value="TPR-like_helical_dom_sf"/>
</dbReference>
<evidence type="ECO:0000256" key="2">
    <source>
        <dbReference type="ARBA" id="ARBA00023015"/>
    </source>
</evidence>
<dbReference type="AlphaFoldDB" id="A0A239CLH7"/>
<evidence type="ECO:0000256" key="3">
    <source>
        <dbReference type="ARBA" id="ARBA00023125"/>
    </source>
</evidence>
<evidence type="ECO:0000259" key="7">
    <source>
        <dbReference type="PROSITE" id="PS51755"/>
    </source>
</evidence>
<dbReference type="Gene3D" id="1.25.40.10">
    <property type="entry name" value="Tetratricopeptide repeat domain"/>
    <property type="match status" value="1"/>
</dbReference>
<dbReference type="PANTHER" id="PTHR35807">
    <property type="entry name" value="TRANSCRIPTIONAL REGULATOR REDD-RELATED"/>
    <property type="match status" value="1"/>
</dbReference>
<dbReference type="EMBL" id="FZOH01000003">
    <property type="protein sequence ID" value="SNS21096.1"/>
    <property type="molecule type" value="Genomic_DNA"/>
</dbReference>
<dbReference type="CDD" id="cd15831">
    <property type="entry name" value="BTAD"/>
    <property type="match status" value="1"/>
</dbReference>
<feature type="region of interest" description="Disordered" evidence="6">
    <location>
        <begin position="259"/>
        <end position="283"/>
    </location>
</feature>
<dbReference type="Gene3D" id="1.10.10.10">
    <property type="entry name" value="Winged helix-like DNA-binding domain superfamily/Winged helix DNA-binding domain"/>
    <property type="match status" value="1"/>
</dbReference>
<dbReference type="SUPFAM" id="SSF48452">
    <property type="entry name" value="TPR-like"/>
    <property type="match status" value="1"/>
</dbReference>
<dbReference type="Pfam" id="PF03704">
    <property type="entry name" value="BTAD"/>
    <property type="match status" value="1"/>
</dbReference>
<evidence type="ECO:0000313" key="9">
    <source>
        <dbReference type="Proteomes" id="UP000198386"/>
    </source>
</evidence>
<feature type="DNA-binding region" description="OmpR/PhoB-type" evidence="5">
    <location>
        <begin position="1"/>
        <end position="105"/>
    </location>
</feature>
<organism evidence="8 9">
    <name type="scientific">Geodermatophilus saharensis</name>
    <dbReference type="NCBI Taxonomy" id="1137994"/>
    <lineage>
        <taxon>Bacteria</taxon>
        <taxon>Bacillati</taxon>
        <taxon>Actinomycetota</taxon>
        <taxon>Actinomycetes</taxon>
        <taxon>Geodermatophilales</taxon>
        <taxon>Geodermatophilaceae</taxon>
        <taxon>Geodermatophilus</taxon>
    </lineage>
</organism>
<keyword evidence="3 5" id="KW-0238">DNA-binding</keyword>
<dbReference type="GO" id="GO:0003677">
    <property type="term" value="F:DNA binding"/>
    <property type="evidence" value="ECO:0007669"/>
    <property type="project" value="UniProtKB-UniRule"/>
</dbReference>
<dbReference type="SUPFAM" id="SSF46894">
    <property type="entry name" value="C-terminal effector domain of the bipartite response regulators"/>
    <property type="match status" value="1"/>
</dbReference>
<feature type="compositionally biased region" description="Low complexity" evidence="6">
    <location>
        <begin position="269"/>
        <end position="281"/>
    </location>
</feature>
<comment type="similarity">
    <text evidence="1">Belongs to the AfsR/DnrI/RedD regulatory family.</text>
</comment>
<dbReference type="Proteomes" id="UP000198386">
    <property type="component" value="Unassembled WGS sequence"/>
</dbReference>
<evidence type="ECO:0000256" key="1">
    <source>
        <dbReference type="ARBA" id="ARBA00005820"/>
    </source>
</evidence>
<proteinExistence type="inferred from homology"/>
<sequence>MGTGSAGTVSFRVLGGVGAVRDGTPLDLGGRRQRSVIARLLVAGGRMVPAEMIVADLWRAASPADAMGSLQAHVSHLRRILEPGRAPRTPARLLVTVPPGYALRPDEDAVDVLQAVRLLDEGDRLAATDPAAARDRYSAAIDLWRGPAYAEYADEPWAAPEAARLDELRLTAIERRAAVALDAPGGRDPLPLLRAHVAEHPLREEGWRLLALGLYRAGRQGEALAALREVRTRLADELGVDPGPELRALEEAVLTQSPSLLPARPPAPAVGRAAPVAADPAPVTPPVLAPGPAPQVPRPVGRDAELAALDAAAARAAEGRLQVAVLAGEAGSGKSTVLDHLRAEYAGRGWTTLAVSCPETDGAPPAWPWASALRALAAAVPPADAAPLARLLTDDAPADTGGDPTGNRFRLHRAVAGWLSAVASATPLLVTVDDLHRADRETTALLLDLLPALAGCPVLVVAGHRAEETGGLADVLAALARRSPLGLSLRGLDRGAVFALVEDWALTPVDGRTRAAIAARADGNPFYVRELLRLVDAGADVDAVPGTVRDVVRHRLATLPARTGTLLRLAAVLGRDVDAEVLLAAAAPADGADDEDALVEALETALVSGLLVEPGAGRLRFVHALVRDTLYEDLSSLRRTRLHGRVAAVLERLRPDDVTALAHHTAAAGPGSAAAAARWAQAAAELAERRFAHADAAVMWGRAAEATATARPGDGAALARLLGAQAHATALAGAVGEARALRTRALAVLPEDAPAALTAAVLLSSDVPTFWNAWVDPVDDRFVERTERAVAGLPAGDPQRARLLAMLAVELEERHEDRAVEVSAQALADARLGGDPLALAHALTVRQFHAVRGTDRSEATALGTELLAVAQREGFGLFEAVARLVLLQDACTVLDLEAADVHAGEAERLSAAYGLPLLSGIARCYAGLRAAVAGRTADAEAAYDVAEQALLDAGYYPQVARALRLTTQLSLQLADPGAWTVPPEEMAALAPISPELAAEMQALALVLAGRAEEARSLGPSRHRVVRDLFTPFLQYCRGLVGLALGDAARMAEAEAELLPYRDTVCGTHTAQMALGPTATLLARLAAARGDLAAAAAHREVAVAVAARTGHPGWIADARDLPGRRD</sequence>
<feature type="domain" description="OmpR/PhoB-type" evidence="7">
    <location>
        <begin position="1"/>
        <end position="105"/>
    </location>
</feature>
<dbReference type="Pfam" id="PF13191">
    <property type="entry name" value="AAA_16"/>
    <property type="match status" value="1"/>
</dbReference>
<protein>
    <submittedName>
        <fullName evidence="8">Transcriptional regulatory protein, C terminal</fullName>
    </submittedName>
</protein>
<dbReference type="InterPro" id="IPR016032">
    <property type="entry name" value="Sig_transdc_resp-reg_C-effctor"/>
</dbReference>
<dbReference type="InterPro" id="IPR005158">
    <property type="entry name" value="BTAD"/>
</dbReference>
<dbReference type="GO" id="GO:0006355">
    <property type="term" value="P:regulation of DNA-templated transcription"/>
    <property type="evidence" value="ECO:0007669"/>
    <property type="project" value="InterPro"/>
</dbReference>
<dbReference type="PANTHER" id="PTHR35807:SF1">
    <property type="entry name" value="TRANSCRIPTIONAL REGULATOR REDD"/>
    <property type="match status" value="1"/>
</dbReference>
<dbReference type="GO" id="GO:0000160">
    <property type="term" value="P:phosphorelay signal transduction system"/>
    <property type="evidence" value="ECO:0007669"/>
    <property type="project" value="InterPro"/>
</dbReference>
<reference evidence="9" key="1">
    <citation type="submission" date="2017-06" db="EMBL/GenBank/DDBJ databases">
        <authorList>
            <person name="Varghese N."/>
            <person name="Submissions S."/>
        </authorList>
    </citation>
    <scope>NUCLEOTIDE SEQUENCE [LARGE SCALE GENOMIC DNA]</scope>
    <source>
        <strain evidence="9">DSM 45423</strain>
    </source>
</reference>
<dbReference type="SUPFAM" id="SSF52540">
    <property type="entry name" value="P-loop containing nucleoside triphosphate hydrolases"/>
    <property type="match status" value="1"/>
</dbReference>
<keyword evidence="2" id="KW-0805">Transcription regulation</keyword>
<keyword evidence="9" id="KW-1185">Reference proteome</keyword>
<evidence type="ECO:0000313" key="8">
    <source>
        <dbReference type="EMBL" id="SNS21096.1"/>
    </source>
</evidence>
<evidence type="ECO:0000256" key="4">
    <source>
        <dbReference type="ARBA" id="ARBA00023163"/>
    </source>
</evidence>
<dbReference type="InterPro" id="IPR036388">
    <property type="entry name" value="WH-like_DNA-bd_sf"/>
</dbReference>
<dbReference type="InterPro" id="IPR041664">
    <property type="entry name" value="AAA_16"/>
</dbReference>
<evidence type="ECO:0000256" key="6">
    <source>
        <dbReference type="SAM" id="MobiDB-lite"/>
    </source>
</evidence>
<evidence type="ECO:0000256" key="5">
    <source>
        <dbReference type="PROSITE-ProRule" id="PRU01091"/>
    </source>
</evidence>
<dbReference type="InterPro" id="IPR001867">
    <property type="entry name" value="OmpR/PhoB-type_DNA-bd"/>
</dbReference>
<gene>
    <name evidence="8" type="ORF">SAMN04488107_1708</name>
</gene>
<dbReference type="InterPro" id="IPR051677">
    <property type="entry name" value="AfsR-DnrI-RedD_regulator"/>
</dbReference>
<dbReference type="PROSITE" id="PS51755">
    <property type="entry name" value="OMPR_PHOB"/>
    <property type="match status" value="1"/>
</dbReference>
<name>A0A239CLH7_9ACTN</name>
<keyword evidence="4" id="KW-0804">Transcription</keyword>